<evidence type="ECO:0000313" key="3">
    <source>
        <dbReference type="Proteomes" id="UP000078240"/>
    </source>
</evidence>
<dbReference type="Proteomes" id="UP000078240">
    <property type="component" value="Unassembled WGS sequence"/>
</dbReference>
<feature type="region of interest" description="Disordered" evidence="1">
    <location>
        <begin position="1"/>
        <end position="50"/>
    </location>
</feature>
<protein>
    <submittedName>
        <fullName evidence="2">Uncharacterized protein</fullName>
    </submittedName>
</protein>
<reference evidence="2 3" key="1">
    <citation type="submission" date="2016-01" db="EMBL/GenBank/DDBJ databases">
        <title>Biosynthesis of antibiotic leucinostatins and their inhibition on Phytophthora in bio-control Purpureocillium lilacinum.</title>
        <authorList>
            <person name="Wang G."/>
            <person name="Liu Z."/>
            <person name="Lin R."/>
            <person name="Li E."/>
            <person name="Mao Z."/>
            <person name="Ling J."/>
            <person name="Yin W."/>
            <person name="Xie B."/>
        </authorList>
    </citation>
    <scope>NUCLEOTIDE SEQUENCE [LARGE SCALE GENOMIC DNA]</scope>
    <source>
        <strain evidence="2">PLBJ-1</strain>
    </source>
</reference>
<dbReference type="EMBL" id="LSBH01000007">
    <property type="protein sequence ID" value="OAQ76316.1"/>
    <property type="molecule type" value="Genomic_DNA"/>
</dbReference>
<comment type="caution">
    <text evidence="2">The sequence shown here is derived from an EMBL/GenBank/DDBJ whole genome shotgun (WGS) entry which is preliminary data.</text>
</comment>
<name>A0A179GEQ1_PURLI</name>
<sequence>MGRTPEQPGKSRSLPAHSSLGPADARHVGGVNLDRPHEERHQFRGDPATPALCTRAAGRVRWLATGVSLTANRDPTILLLQLRGGPATSRGFGSQLASELAAGHRPNASPLRSPRGWPSCSGSVVELSRC</sequence>
<organism evidence="2 3">
    <name type="scientific">Purpureocillium lilacinum</name>
    <name type="common">Paecilomyces lilacinus</name>
    <dbReference type="NCBI Taxonomy" id="33203"/>
    <lineage>
        <taxon>Eukaryota</taxon>
        <taxon>Fungi</taxon>
        <taxon>Dikarya</taxon>
        <taxon>Ascomycota</taxon>
        <taxon>Pezizomycotina</taxon>
        <taxon>Sordariomycetes</taxon>
        <taxon>Hypocreomycetidae</taxon>
        <taxon>Hypocreales</taxon>
        <taxon>Ophiocordycipitaceae</taxon>
        <taxon>Purpureocillium</taxon>
    </lineage>
</organism>
<evidence type="ECO:0000256" key="1">
    <source>
        <dbReference type="SAM" id="MobiDB-lite"/>
    </source>
</evidence>
<accession>A0A179GEQ1</accession>
<gene>
    <name evidence="2" type="ORF">VFPBJ_08676</name>
</gene>
<evidence type="ECO:0000313" key="2">
    <source>
        <dbReference type="EMBL" id="OAQ76316.1"/>
    </source>
</evidence>
<proteinExistence type="predicted"/>
<feature type="compositionally biased region" description="Basic and acidic residues" evidence="1">
    <location>
        <begin position="34"/>
        <end position="44"/>
    </location>
</feature>
<dbReference type="AlphaFoldDB" id="A0A179GEQ1"/>